<reference evidence="3" key="1">
    <citation type="submission" date="2022-10" db="EMBL/GenBank/DDBJ databases">
        <title>Adaptive evolution leads to modifications in subtelomeric GC content in a zoonotic Cryptosporidium species.</title>
        <authorList>
            <person name="Li J."/>
            <person name="Feng Y."/>
            <person name="Xiao L."/>
        </authorList>
    </citation>
    <scope>NUCLEOTIDE SEQUENCE</scope>
    <source>
        <strain evidence="3">33844</strain>
    </source>
</reference>
<feature type="compositionally biased region" description="Low complexity" evidence="1">
    <location>
        <begin position="508"/>
        <end position="538"/>
    </location>
</feature>
<dbReference type="GO" id="GO:0005085">
    <property type="term" value="F:guanyl-nucleotide exchange factor activity"/>
    <property type="evidence" value="ECO:0007669"/>
    <property type="project" value="InterPro"/>
</dbReference>
<dbReference type="PANTHER" id="PTHR10663">
    <property type="entry name" value="GUANYL-NUCLEOTIDE EXCHANGE FACTOR"/>
    <property type="match status" value="1"/>
</dbReference>
<dbReference type="AlphaFoldDB" id="A0A9D5DQU4"/>
<evidence type="ECO:0000256" key="1">
    <source>
        <dbReference type="SAM" id="MobiDB-lite"/>
    </source>
</evidence>
<evidence type="ECO:0000313" key="3">
    <source>
        <dbReference type="EMBL" id="KAJ1613078.1"/>
    </source>
</evidence>
<gene>
    <name evidence="3" type="ORF">OJ253_391</name>
</gene>
<dbReference type="InterPro" id="IPR023394">
    <property type="entry name" value="Sec7_C_sf"/>
</dbReference>
<feature type="compositionally biased region" description="Basic and acidic residues" evidence="1">
    <location>
        <begin position="462"/>
        <end position="473"/>
    </location>
</feature>
<dbReference type="OrthoDB" id="18431at2759"/>
<feature type="region of interest" description="Disordered" evidence="1">
    <location>
        <begin position="205"/>
        <end position="234"/>
    </location>
</feature>
<dbReference type="Gene3D" id="1.10.220.20">
    <property type="match status" value="1"/>
</dbReference>
<organism evidence="3">
    <name type="scientific">Cryptosporidium canis</name>
    <dbReference type="NCBI Taxonomy" id="195482"/>
    <lineage>
        <taxon>Eukaryota</taxon>
        <taxon>Sar</taxon>
        <taxon>Alveolata</taxon>
        <taxon>Apicomplexa</taxon>
        <taxon>Conoidasida</taxon>
        <taxon>Coccidia</taxon>
        <taxon>Eucoccidiorida</taxon>
        <taxon>Eimeriorina</taxon>
        <taxon>Cryptosporidiidae</taxon>
        <taxon>Cryptosporidium</taxon>
    </lineage>
</organism>
<dbReference type="GO" id="GO:0032012">
    <property type="term" value="P:regulation of ARF protein signal transduction"/>
    <property type="evidence" value="ECO:0007669"/>
    <property type="project" value="InterPro"/>
</dbReference>
<dbReference type="Gene3D" id="1.10.1000.11">
    <property type="entry name" value="Arf Nucleotide-binding Site Opener,domain 2"/>
    <property type="match status" value="1"/>
</dbReference>
<dbReference type="InterPro" id="IPR000904">
    <property type="entry name" value="Sec7_dom"/>
</dbReference>
<comment type="caution">
    <text evidence="3">The sequence shown here is derived from an EMBL/GenBank/DDBJ whole genome shotgun (WGS) entry which is preliminary data.</text>
</comment>
<feature type="domain" description="SEC7" evidence="2">
    <location>
        <begin position="255"/>
        <end position="447"/>
    </location>
</feature>
<accession>A0A9D5DQU4</accession>
<sequence>MAPSKPSISKAEAENPKGSEEAPSQSQVESRAPELEAACPDSPENPNPGYSHSLEPDACQNPIRFFKTVSALELEQPRFASNSSSVSLPLKRISQEDWSGSGVNGSSEDNKLVIPSLSTRKIRQILLASRRSNSGHQVHDNAGMVLRQHGRYSQTPSVRSVDSVSGTFASVQSCGPLIEGGGKSVQFDQDYSNLTLDECNSCVSSLDSRHPKSHQKSGSLASSSAGGHPPGRQTRGLDMCYSQQYISQGQCHMDILKEEIHLMEQLEQGVLLFNNSPEEGISYMIEHELVEDDPLYIANFILHTDFLDKRKVGELLGGHSNLSLSILNNYVHLFNTSSLEPDVALRYFLSRFFLPGESQMVYRILERFSTRSIPSATPWSCSTHPFTTPTCGLKCPSRSSSPCASTPTFPLQILSSRPCTTGLQRMSSSRSCRHRRRSTEDCPETQRCCGLSRSPRSAPPFCKREPFSGDSARRTAPTRSSPGSPRTRDSSAGRKSGASPATCLTPGTLSTTCRLTSRSWSATTRSASPSPEKAQPAAAVEARIEAQASAKRTRPALRATAAYLPTTPESPTKFAEPLGWTSPIFPASSWTTLWTSTLESRAKSIWTGSPARS</sequence>
<feature type="compositionally biased region" description="Low complexity" evidence="1">
    <location>
        <begin position="216"/>
        <end position="231"/>
    </location>
</feature>
<feature type="compositionally biased region" description="Basic and acidic residues" evidence="1">
    <location>
        <begin position="11"/>
        <end position="20"/>
    </location>
</feature>
<protein>
    <submittedName>
        <fullName evidence="3">Sec7 and TBC domain-containing protein</fullName>
    </submittedName>
</protein>
<dbReference type="SUPFAM" id="SSF48425">
    <property type="entry name" value="Sec7 domain"/>
    <property type="match status" value="1"/>
</dbReference>
<dbReference type="Pfam" id="PF01369">
    <property type="entry name" value="Sec7"/>
    <property type="match status" value="1"/>
</dbReference>
<evidence type="ECO:0000259" key="2">
    <source>
        <dbReference type="PROSITE" id="PS50190"/>
    </source>
</evidence>
<dbReference type="InterPro" id="IPR035999">
    <property type="entry name" value="Sec7_dom_sf"/>
</dbReference>
<feature type="region of interest" description="Disordered" evidence="1">
    <location>
        <begin position="1"/>
        <end position="56"/>
    </location>
</feature>
<name>A0A9D5DQU4_9CRYT</name>
<dbReference type="PANTHER" id="PTHR10663:SF375">
    <property type="entry name" value="LD29171P"/>
    <property type="match status" value="1"/>
</dbReference>
<proteinExistence type="predicted"/>
<dbReference type="PROSITE" id="PS50190">
    <property type="entry name" value="SEC7"/>
    <property type="match status" value="1"/>
</dbReference>
<feature type="region of interest" description="Disordered" evidence="1">
    <location>
        <begin position="444"/>
        <end position="538"/>
    </location>
</feature>
<dbReference type="SMART" id="SM00222">
    <property type="entry name" value="Sec7"/>
    <property type="match status" value="1"/>
</dbReference>
<dbReference type="Proteomes" id="UP001067231">
    <property type="component" value="Unassembled WGS sequence"/>
</dbReference>
<dbReference type="EMBL" id="JAPCXC010000004">
    <property type="protein sequence ID" value="KAJ1613078.1"/>
    <property type="molecule type" value="Genomic_DNA"/>
</dbReference>